<evidence type="ECO:0000259" key="1">
    <source>
        <dbReference type="PROSITE" id="PS50234"/>
    </source>
</evidence>
<dbReference type="SUPFAM" id="SSF53300">
    <property type="entry name" value="vWA-like"/>
    <property type="match status" value="1"/>
</dbReference>
<accession>A0A177BCP8</accession>
<sequence length="177" mass="20361">DVVLIIDYTSGVEEYYNVVETISNKIIYGLNYQKNYKLAMVMFGEKADVIFDFNEYSKPQDMIEFLRIPDYEEGSDSYRAFKLVNDELINFPSLNKRVIIFMTNIKSSNKIDFVVSESDKSKLLGAEIFTFGIGSYYDRDELKAIASIDDDLHVNVLVDYSIESANKLSLDILNNFC</sequence>
<dbReference type="AlphaFoldDB" id="A0A177BCP8"/>
<dbReference type="InterPro" id="IPR002035">
    <property type="entry name" value="VWF_A"/>
</dbReference>
<dbReference type="EMBL" id="LWCA01000048">
    <property type="protein sequence ID" value="OAF71473.1"/>
    <property type="molecule type" value="Genomic_DNA"/>
</dbReference>
<dbReference type="PANTHER" id="PTHR24020:SF84">
    <property type="entry name" value="VWFA DOMAIN-CONTAINING PROTEIN"/>
    <property type="match status" value="1"/>
</dbReference>
<dbReference type="CDD" id="cd00198">
    <property type="entry name" value="vWFA"/>
    <property type="match status" value="1"/>
</dbReference>
<gene>
    <name evidence="2" type="ORF">A3Q56_00738</name>
</gene>
<keyword evidence="3" id="KW-1185">Reference proteome</keyword>
<comment type="caution">
    <text evidence="2">The sequence shown here is derived from an EMBL/GenBank/DDBJ whole genome shotgun (WGS) entry which is preliminary data.</text>
</comment>
<name>A0A177BCP8_9BILA</name>
<dbReference type="SMART" id="SM00327">
    <property type="entry name" value="VWA"/>
    <property type="match status" value="1"/>
</dbReference>
<dbReference type="PANTHER" id="PTHR24020">
    <property type="entry name" value="COLLAGEN ALPHA"/>
    <property type="match status" value="1"/>
</dbReference>
<evidence type="ECO:0000313" key="2">
    <source>
        <dbReference type="EMBL" id="OAF71473.1"/>
    </source>
</evidence>
<dbReference type="InterPro" id="IPR036465">
    <property type="entry name" value="vWFA_dom_sf"/>
</dbReference>
<dbReference type="PROSITE" id="PS50234">
    <property type="entry name" value="VWFA"/>
    <property type="match status" value="1"/>
</dbReference>
<organism evidence="2 3">
    <name type="scientific">Intoshia linei</name>
    <dbReference type="NCBI Taxonomy" id="1819745"/>
    <lineage>
        <taxon>Eukaryota</taxon>
        <taxon>Metazoa</taxon>
        <taxon>Spiralia</taxon>
        <taxon>Lophotrochozoa</taxon>
        <taxon>Mesozoa</taxon>
        <taxon>Orthonectida</taxon>
        <taxon>Rhopaluridae</taxon>
        <taxon>Intoshia</taxon>
    </lineage>
</organism>
<dbReference type="Proteomes" id="UP000078046">
    <property type="component" value="Unassembled WGS sequence"/>
</dbReference>
<feature type="non-terminal residue" evidence="2">
    <location>
        <position position="1"/>
    </location>
</feature>
<proteinExistence type="predicted"/>
<dbReference type="Gene3D" id="3.40.50.410">
    <property type="entry name" value="von Willebrand factor, type A domain"/>
    <property type="match status" value="1"/>
</dbReference>
<dbReference type="OrthoDB" id="6132182at2759"/>
<evidence type="ECO:0000313" key="3">
    <source>
        <dbReference type="Proteomes" id="UP000078046"/>
    </source>
</evidence>
<reference evidence="2 3" key="1">
    <citation type="submission" date="2016-04" db="EMBL/GenBank/DDBJ databases">
        <title>The genome of Intoshia linei affirms orthonectids as highly simplified spiralians.</title>
        <authorList>
            <person name="Mikhailov K.V."/>
            <person name="Slusarev G.S."/>
            <person name="Nikitin M.A."/>
            <person name="Logacheva M.D."/>
            <person name="Penin A."/>
            <person name="Aleoshin V."/>
            <person name="Panchin Y.V."/>
        </authorList>
    </citation>
    <scope>NUCLEOTIDE SEQUENCE [LARGE SCALE GENOMIC DNA]</scope>
    <source>
        <strain evidence="2">Intl2013</strain>
        <tissue evidence="2">Whole animal</tissue>
    </source>
</reference>
<dbReference type="Pfam" id="PF00092">
    <property type="entry name" value="VWA"/>
    <property type="match status" value="1"/>
</dbReference>
<feature type="domain" description="VWFA" evidence="1">
    <location>
        <begin position="1"/>
        <end position="176"/>
    </location>
</feature>
<protein>
    <recommendedName>
        <fullName evidence="1">VWFA domain-containing protein</fullName>
    </recommendedName>
</protein>
<dbReference type="InterPro" id="IPR050525">
    <property type="entry name" value="ECM_Assembly_Org"/>
</dbReference>